<dbReference type="InterPro" id="IPR013149">
    <property type="entry name" value="ADH-like_C"/>
</dbReference>
<evidence type="ECO:0000256" key="1">
    <source>
        <dbReference type="ARBA" id="ARBA00022857"/>
    </source>
</evidence>
<keyword evidence="1" id="KW-0521">NADP</keyword>
<dbReference type="Pfam" id="PF00107">
    <property type="entry name" value="ADH_zinc_N"/>
    <property type="match status" value="1"/>
</dbReference>
<dbReference type="InterPro" id="IPR013154">
    <property type="entry name" value="ADH-like_N"/>
</dbReference>
<keyword evidence="5" id="KW-1185">Reference proteome</keyword>
<dbReference type="EMBL" id="LUAW01000013">
    <property type="protein sequence ID" value="KYQ72784.1"/>
    <property type="molecule type" value="Genomic_DNA"/>
</dbReference>
<dbReference type="RefSeq" id="WP_067667130.1">
    <property type="nucleotide sequence ID" value="NZ_CBCSIK010000008.1"/>
</dbReference>
<dbReference type="PANTHER" id="PTHR48106">
    <property type="entry name" value="QUINONE OXIDOREDUCTASE PIG3-RELATED"/>
    <property type="match status" value="1"/>
</dbReference>
<evidence type="ECO:0000259" key="3">
    <source>
        <dbReference type="SMART" id="SM00829"/>
    </source>
</evidence>
<dbReference type="SUPFAM" id="SSF50129">
    <property type="entry name" value="GroES-like"/>
    <property type="match status" value="1"/>
</dbReference>
<gene>
    <name evidence="4" type="ORF">AZH43_07970</name>
</gene>
<dbReference type="GO" id="GO:0016651">
    <property type="term" value="F:oxidoreductase activity, acting on NAD(P)H"/>
    <property type="evidence" value="ECO:0007669"/>
    <property type="project" value="TreeGrafter"/>
</dbReference>
<dbReference type="InterPro" id="IPR036291">
    <property type="entry name" value="NAD(P)-bd_dom_sf"/>
</dbReference>
<dbReference type="Gene3D" id="3.40.50.720">
    <property type="entry name" value="NAD(P)-binding Rossmann-like Domain"/>
    <property type="match status" value="1"/>
</dbReference>
<dbReference type="GO" id="GO:0070402">
    <property type="term" value="F:NADPH binding"/>
    <property type="evidence" value="ECO:0007669"/>
    <property type="project" value="TreeGrafter"/>
</dbReference>
<dbReference type="Pfam" id="PF08240">
    <property type="entry name" value="ADH_N"/>
    <property type="match status" value="1"/>
</dbReference>
<dbReference type="OrthoDB" id="4190732at2"/>
<evidence type="ECO:0000313" key="4">
    <source>
        <dbReference type="EMBL" id="KYQ72784.1"/>
    </source>
</evidence>
<dbReference type="SMART" id="SM00829">
    <property type="entry name" value="PKS_ER"/>
    <property type="match status" value="1"/>
</dbReference>
<keyword evidence="2" id="KW-0560">Oxidoreductase</keyword>
<evidence type="ECO:0000256" key="2">
    <source>
        <dbReference type="ARBA" id="ARBA00023002"/>
    </source>
</evidence>
<sequence>MRSILSGEHGAVLGVLEKPKVMPNHVLVKIKACALNRADLNMLTGATHGFIGGLGFPIGMEWAGEIVEVGEGVKQWQVGNRVMGAGPGAFSEYTLGNAAWIYPIPDNLSDEQAATLPVALQTAHDAISSNGQLQADQTVLVVGASSAVGLMAMQVAQLLGAKHVIGTSTRAEKMAQLLEYGADSAVNTNDEDWSKQILKLTKRKGADLVIDFLAGPLFNQTMSVTKIAGTIVNVGRMAGETGMIDFDQHSMRRITYKGVSFRTRSPDEIAAVIQKAQQDLIPALAEGKIHLPIDKVYPFEQFNAAFEKMKANQHFGKIVLSL</sequence>
<reference evidence="4 5" key="1">
    <citation type="submission" date="2016-03" db="EMBL/GenBank/DDBJ databases">
        <title>Acinetobacter genomospecies 28 strain ANC 4149.</title>
        <authorList>
            <person name="Radolfova-Krizova L."/>
            <person name="Nemec A."/>
        </authorList>
    </citation>
    <scope>NUCLEOTIDE SEQUENCE [LARGE SCALE GENOMIC DNA]</scope>
    <source>
        <strain evidence="4 5">ANC 4149</strain>
    </source>
</reference>
<accession>A0A151Y413</accession>
<dbReference type="SUPFAM" id="SSF51735">
    <property type="entry name" value="NAD(P)-binding Rossmann-fold domains"/>
    <property type="match status" value="1"/>
</dbReference>
<dbReference type="Proteomes" id="UP000076276">
    <property type="component" value="Unassembled WGS sequence"/>
</dbReference>
<dbReference type="InterPro" id="IPR011032">
    <property type="entry name" value="GroES-like_sf"/>
</dbReference>
<organism evidence="4 5">
    <name type="scientific">Acinetobacter pragensis</name>
    <dbReference type="NCBI Taxonomy" id="1806892"/>
    <lineage>
        <taxon>Bacteria</taxon>
        <taxon>Pseudomonadati</taxon>
        <taxon>Pseudomonadota</taxon>
        <taxon>Gammaproteobacteria</taxon>
        <taxon>Moraxellales</taxon>
        <taxon>Moraxellaceae</taxon>
        <taxon>Acinetobacter</taxon>
    </lineage>
</organism>
<feature type="domain" description="Enoyl reductase (ER)" evidence="3">
    <location>
        <begin position="14"/>
        <end position="320"/>
    </location>
</feature>
<proteinExistence type="predicted"/>
<evidence type="ECO:0000313" key="5">
    <source>
        <dbReference type="Proteomes" id="UP000076276"/>
    </source>
</evidence>
<protein>
    <submittedName>
        <fullName evidence="4">Quinone oxidoreductase</fullName>
    </submittedName>
</protein>
<comment type="caution">
    <text evidence="4">The sequence shown here is derived from an EMBL/GenBank/DDBJ whole genome shotgun (WGS) entry which is preliminary data.</text>
</comment>
<dbReference type="InterPro" id="IPR020843">
    <property type="entry name" value="ER"/>
</dbReference>
<dbReference type="Gene3D" id="3.90.180.10">
    <property type="entry name" value="Medium-chain alcohol dehydrogenases, catalytic domain"/>
    <property type="match status" value="1"/>
</dbReference>
<dbReference type="AlphaFoldDB" id="A0A151Y413"/>
<dbReference type="PANTHER" id="PTHR48106:SF18">
    <property type="entry name" value="QUINONE OXIDOREDUCTASE PIG3"/>
    <property type="match status" value="1"/>
</dbReference>
<name>A0A151Y413_9GAMM</name>
<dbReference type="STRING" id="1806892.AZH43_07970"/>